<protein>
    <recommendedName>
        <fullName evidence="6">Tubulin--tyrosine ligase-like protein 5</fullName>
    </recommendedName>
</protein>
<dbReference type="Gene3D" id="3.30.470.20">
    <property type="entry name" value="ATP-grasp fold, B domain"/>
    <property type="match status" value="1"/>
</dbReference>
<feature type="region of interest" description="Disordered" evidence="8">
    <location>
        <begin position="627"/>
        <end position="805"/>
    </location>
</feature>
<dbReference type="GeneID" id="111129170"/>
<dbReference type="Proteomes" id="UP000694844">
    <property type="component" value="Chromosome 4"/>
</dbReference>
<accession>A0A8B8DT58</accession>
<evidence type="ECO:0000256" key="5">
    <source>
        <dbReference type="ARBA" id="ARBA00022840"/>
    </source>
</evidence>
<dbReference type="GO" id="GO:0005524">
    <property type="term" value="F:ATP binding"/>
    <property type="evidence" value="ECO:0007669"/>
    <property type="project" value="UniProtKB-KW"/>
</dbReference>
<keyword evidence="2" id="KW-0436">Ligase</keyword>
<feature type="compositionally biased region" description="Polar residues" evidence="8">
    <location>
        <begin position="719"/>
        <end position="736"/>
    </location>
</feature>
<feature type="region of interest" description="Disordered" evidence="8">
    <location>
        <begin position="1128"/>
        <end position="1165"/>
    </location>
</feature>
<feature type="region of interest" description="Disordered" evidence="8">
    <location>
        <begin position="1296"/>
        <end position="1356"/>
    </location>
</feature>
<feature type="region of interest" description="Disordered" evidence="8">
    <location>
        <begin position="1505"/>
        <end position="1528"/>
    </location>
</feature>
<evidence type="ECO:0000313" key="9">
    <source>
        <dbReference type="Proteomes" id="UP000694844"/>
    </source>
</evidence>
<sequence length="1528" mass="170619">MASKPGDSDGGSMTPSEPSDGDDRSDRDSDYESDNEEEHSEKLNIQWTGYARRTPVIVFCPDAMLAKKAAKKTVGERYHMTYKFGSSECKIVRNIFNYHGFHEVHPNSSDFNIIWTGGHLKPFTLRSLTEFQKVNHFPRSYEITRKDRLFKNIQRMQQIKGVKHFDFIPQSYILPSEYQDFCAAFLREKGLWIVKPVASSRGRGVFLCNHPDQVPLDENLIVCKYIANPLLIDGFKFDIRLYVCVTSYDPLCIYLFEEGLTRFATVKYEKSNRHIRNQCMHLTNYSVNKKSDDYVKNDDPDVEDYGNKWSLGAFLRYLRSRGKDTAALMMRIEDVVIKTIVSVEVPVATACKMFMPFRGNCFELYGFDILVDDNLKPWVLEVNLSPSLACDSPLDMKIKTNMMCDLFSLSGVVCHDPMMRTLQQSRRNQEVTAKIAARAKKERTVLEKISDRRRWKLESEKRQNSDDVSILDMSARYRPSSASSLKQRPMSAGSSSGSRPGNPQPRGMAGLNSEEIKILRRMKEEDQRKGGWVRIFPTPDSWDLYSSFLQFSTSHNLMVHSRLYPDRHKGGSQQAKSVASTSAGQRAKVYPSYKTKSAYASIGGSMKSDPEFAECYAQAISRTKQYERKLGTARKGKKRNKRKPKARPKLAQGVVEDQEEDEEKAEESDEDNDEEKEEVQQDSRSSTPVEEVQHKVEVEVDVVTDGDEVPQEKPPAHSDSVSLLHTLPAQSDSVSLQHAPPAQSDSVSLLHTPPAQSDSNAAQDKPPKPQRVQVKLPLQKPQETPPEEKPPAPARPPPPPPEPKYNVVELLQKGRTLSKCQARGAFAMYLVRVQQRLISEVGPSNQDDSDALNEQMDLVLRFLKRAAVNLQQPFKVVVPSRKLPLADRRRILAKQLGDFVHIYNKETDQLNMKRQQERQQGKVAELHPSTAEAESQGVCEEKFDKFVNIASEGELEEVLTTYTKINKSASIFLGGHPKNSVVDSNGQTRPTSTFQHSRPPSGGHNRPSNAPSSRPPISRQSSLLQNRPGSGTLGRSVNMSASDSSIGKKKEADGIIEVTPKTINGWEDTPKFASDGSLTTGTTATTTTTTTATRSTPQNVEPPHTRVYHTPSQSSYANAVQVYTQKLTSNRPRSASSGGNRTAPLPKPSVGTPAEDHTHIPTPTNYMYIPDSGVVAKQFTRPMSAMNRPSSANPYATTNPTVDSYNDQAIHDALQRLALRQQARQYSAYNGTSMINDESRSSTSHQIGQGDTPQYGSSSSLVDTTYTVNKSSGYNKIAPPATVVTHQGGDRVQTNAAVYSEQKRSDNLSRPTDSVKYSSSNGITEDFRNRPPSGQGHRRLEVKSASGSRKPVQSNVNLRSANATFNSFIEDSNGTTWNNDLAHAYNQVTGVLPSNYHSASQSSKQYQIMQQQAALKQQSKAMLEQSKAKHQAMIAQAHAVQKSVQQQQNRLDQELESAIQMYAPKPPAQPPHSRKPPSSHRVQRSAVPDDTLNFNFYNSLQFDQHTGRTRSAQGTQKQDRAVMVNSGG</sequence>
<dbReference type="RefSeq" id="XP_022331070.1">
    <property type="nucleotide sequence ID" value="XM_022475362.1"/>
</dbReference>
<feature type="compositionally biased region" description="Polar residues" evidence="8">
    <location>
        <begin position="1308"/>
        <end position="1323"/>
    </location>
</feature>
<dbReference type="GO" id="GO:0070740">
    <property type="term" value="F:tubulin-glutamic acid ligase activity"/>
    <property type="evidence" value="ECO:0007669"/>
    <property type="project" value="TreeGrafter"/>
</dbReference>
<feature type="compositionally biased region" description="Polar residues" evidence="8">
    <location>
        <begin position="571"/>
        <end position="584"/>
    </location>
</feature>
<feature type="compositionally biased region" description="Acidic residues" evidence="8">
    <location>
        <begin position="699"/>
        <end position="709"/>
    </location>
</feature>
<feature type="compositionally biased region" description="Polar residues" evidence="8">
    <location>
        <begin position="1505"/>
        <end position="1516"/>
    </location>
</feature>
<dbReference type="PANTHER" id="PTHR12241:SF145">
    <property type="entry name" value="TUBULIN POLYGLUTAMYLASE TTLL5"/>
    <property type="match status" value="1"/>
</dbReference>
<feature type="region of interest" description="Disordered" evidence="8">
    <location>
        <begin position="912"/>
        <end position="937"/>
    </location>
</feature>
<feature type="compositionally biased region" description="Low complexity" evidence="8">
    <location>
        <begin position="1079"/>
        <end position="1093"/>
    </location>
</feature>
<keyword evidence="5" id="KW-0067">ATP-binding</keyword>
<dbReference type="SUPFAM" id="SSF56059">
    <property type="entry name" value="Glutathione synthetase ATP-binding domain-like"/>
    <property type="match status" value="1"/>
</dbReference>
<feature type="region of interest" description="Disordered" evidence="8">
    <location>
        <begin position="568"/>
        <end position="587"/>
    </location>
</feature>
<dbReference type="KEGG" id="cvn:111129170"/>
<feature type="compositionally biased region" description="Acidic residues" evidence="8">
    <location>
        <begin position="656"/>
        <end position="677"/>
    </location>
</feature>
<feature type="compositionally biased region" description="Polar residues" evidence="8">
    <location>
        <begin position="1023"/>
        <end position="1045"/>
    </location>
</feature>
<evidence type="ECO:0000256" key="7">
    <source>
        <dbReference type="ARBA" id="ARBA00049274"/>
    </source>
</evidence>
<dbReference type="GO" id="GO:0015631">
    <property type="term" value="F:tubulin binding"/>
    <property type="evidence" value="ECO:0007669"/>
    <property type="project" value="TreeGrafter"/>
</dbReference>
<dbReference type="PROSITE" id="PS51221">
    <property type="entry name" value="TTL"/>
    <property type="match status" value="1"/>
</dbReference>
<feature type="region of interest" description="Disordered" evidence="8">
    <location>
        <begin position="478"/>
        <end position="512"/>
    </location>
</feature>
<feature type="compositionally biased region" description="Polar residues" evidence="8">
    <location>
        <begin position="1128"/>
        <end position="1140"/>
    </location>
</feature>
<evidence type="ECO:0000256" key="8">
    <source>
        <dbReference type="SAM" id="MobiDB-lite"/>
    </source>
</evidence>
<feature type="compositionally biased region" description="Basic and acidic residues" evidence="8">
    <location>
        <begin position="21"/>
        <end position="30"/>
    </location>
</feature>
<gene>
    <name evidence="10" type="primary">LOC111129170</name>
</gene>
<keyword evidence="3" id="KW-0493">Microtubule</keyword>
<feature type="compositionally biased region" description="Basic residues" evidence="8">
    <location>
        <begin position="1472"/>
        <end position="1483"/>
    </location>
</feature>
<reference evidence="10" key="1">
    <citation type="submission" date="2025-08" db="UniProtKB">
        <authorList>
            <consortium name="RefSeq"/>
        </authorList>
    </citation>
    <scope>IDENTIFICATION</scope>
    <source>
        <tissue evidence="10">Whole sample</tissue>
    </source>
</reference>
<dbReference type="GO" id="GO:0005874">
    <property type="term" value="C:microtubule"/>
    <property type="evidence" value="ECO:0007669"/>
    <property type="project" value="UniProtKB-KW"/>
</dbReference>
<evidence type="ECO:0000256" key="3">
    <source>
        <dbReference type="ARBA" id="ARBA00022701"/>
    </source>
</evidence>
<feature type="compositionally biased region" description="Polar residues" evidence="8">
    <location>
        <begin position="743"/>
        <end position="762"/>
    </location>
</feature>
<feature type="compositionally biased region" description="Polar residues" evidence="8">
    <location>
        <begin position="981"/>
        <end position="998"/>
    </location>
</feature>
<evidence type="ECO:0000256" key="6">
    <source>
        <dbReference type="ARBA" id="ARBA00041448"/>
    </source>
</evidence>
<evidence type="ECO:0000313" key="10">
    <source>
        <dbReference type="RefSeq" id="XP_022331070.1"/>
    </source>
</evidence>
<dbReference type="GO" id="GO:0000226">
    <property type="term" value="P:microtubule cytoskeleton organization"/>
    <property type="evidence" value="ECO:0007669"/>
    <property type="project" value="TreeGrafter"/>
</dbReference>
<feature type="region of interest" description="Disordered" evidence="8">
    <location>
        <begin position="1463"/>
        <end position="1490"/>
    </location>
</feature>
<dbReference type="OrthoDB" id="2016263at2759"/>
<feature type="compositionally biased region" description="Pro residues" evidence="8">
    <location>
        <begin position="791"/>
        <end position="803"/>
    </location>
</feature>
<feature type="region of interest" description="Disordered" evidence="8">
    <location>
        <begin position="1"/>
        <end position="42"/>
    </location>
</feature>
<name>A0A8B8DT58_CRAVI</name>
<dbReference type="InterPro" id="IPR004344">
    <property type="entry name" value="TTL/TTLL_fam"/>
</dbReference>
<feature type="region of interest" description="Disordered" evidence="8">
    <location>
        <begin position="1233"/>
        <end position="1261"/>
    </location>
</feature>
<dbReference type="PANTHER" id="PTHR12241">
    <property type="entry name" value="TUBULIN POLYGLUTAMYLASE"/>
    <property type="match status" value="1"/>
</dbReference>
<feature type="region of interest" description="Disordered" evidence="8">
    <location>
        <begin position="973"/>
        <end position="1053"/>
    </location>
</feature>
<dbReference type="FunFam" id="3.30.470.20:FF:000009">
    <property type="entry name" value="tubulin polyglutamylase TTLL5 isoform X1"/>
    <property type="match status" value="1"/>
</dbReference>
<dbReference type="GO" id="GO:0036064">
    <property type="term" value="C:ciliary basal body"/>
    <property type="evidence" value="ECO:0007669"/>
    <property type="project" value="TreeGrafter"/>
</dbReference>
<feature type="compositionally biased region" description="Low complexity" evidence="8">
    <location>
        <begin position="1006"/>
        <end position="1022"/>
    </location>
</feature>
<feature type="compositionally biased region" description="Polar residues" evidence="8">
    <location>
        <begin position="480"/>
        <end position="501"/>
    </location>
</feature>
<keyword evidence="9" id="KW-1185">Reference proteome</keyword>
<comment type="similarity">
    <text evidence="1">Belongs to the tubulin--tyrosine ligase family.</text>
</comment>
<organism evidence="9 10">
    <name type="scientific">Crassostrea virginica</name>
    <name type="common">Eastern oyster</name>
    <dbReference type="NCBI Taxonomy" id="6565"/>
    <lineage>
        <taxon>Eukaryota</taxon>
        <taxon>Metazoa</taxon>
        <taxon>Spiralia</taxon>
        <taxon>Lophotrochozoa</taxon>
        <taxon>Mollusca</taxon>
        <taxon>Bivalvia</taxon>
        <taxon>Autobranchia</taxon>
        <taxon>Pteriomorphia</taxon>
        <taxon>Ostreida</taxon>
        <taxon>Ostreoidea</taxon>
        <taxon>Ostreidae</taxon>
        <taxon>Crassostrea</taxon>
    </lineage>
</organism>
<evidence type="ECO:0000256" key="4">
    <source>
        <dbReference type="ARBA" id="ARBA00022741"/>
    </source>
</evidence>
<evidence type="ECO:0000256" key="1">
    <source>
        <dbReference type="ARBA" id="ARBA00006820"/>
    </source>
</evidence>
<proteinExistence type="inferred from homology"/>
<evidence type="ECO:0000256" key="2">
    <source>
        <dbReference type="ARBA" id="ARBA00022598"/>
    </source>
</evidence>
<comment type="catalytic activity">
    <reaction evidence="7">
        <text>L-glutamyl-[protein] + L-glutamate + ATP = gamma-L-glutamyl-L-glutamyl-[protein] + ADP + phosphate + H(+)</text>
        <dbReference type="Rhea" id="RHEA:60144"/>
        <dbReference type="Rhea" id="RHEA-COMP:10208"/>
        <dbReference type="Rhea" id="RHEA-COMP:15517"/>
        <dbReference type="ChEBI" id="CHEBI:15378"/>
        <dbReference type="ChEBI" id="CHEBI:29973"/>
        <dbReference type="ChEBI" id="CHEBI:29985"/>
        <dbReference type="ChEBI" id="CHEBI:30616"/>
        <dbReference type="ChEBI" id="CHEBI:43474"/>
        <dbReference type="ChEBI" id="CHEBI:143622"/>
        <dbReference type="ChEBI" id="CHEBI:456216"/>
    </reaction>
    <physiologicalReaction direction="left-to-right" evidence="7">
        <dbReference type="Rhea" id="RHEA:60145"/>
    </physiologicalReaction>
</comment>
<keyword evidence="4" id="KW-0547">Nucleotide-binding</keyword>
<feature type="compositionally biased region" description="Basic residues" evidence="8">
    <location>
        <begin position="631"/>
        <end position="648"/>
    </location>
</feature>
<dbReference type="Pfam" id="PF03133">
    <property type="entry name" value="TTL"/>
    <property type="match status" value="1"/>
</dbReference>
<feature type="compositionally biased region" description="Polar residues" evidence="8">
    <location>
        <begin position="1345"/>
        <end position="1356"/>
    </location>
</feature>
<feature type="region of interest" description="Disordered" evidence="8">
    <location>
        <begin position="1066"/>
        <end position="1110"/>
    </location>
</feature>